<sequence>MLPWQCATHSSTLEKRKAEKQRKRRGGKNLEKEKSSKEGEASPPNSHKIHSPAVPPFPSDPSLSLKASSFPKLLGHFKNQGICSCCWGSDPSILQASIAVAVCSTWALSMATPRKGFLAWFSLFLGSKF</sequence>
<reference evidence="2" key="2">
    <citation type="submission" date="2021-02" db="EMBL/GenBank/DDBJ databases">
        <authorList>
            <person name="Kimball J.A."/>
            <person name="Haas M.W."/>
            <person name="Macchietto M."/>
            <person name="Kono T."/>
            <person name="Duquette J."/>
            <person name="Shao M."/>
        </authorList>
    </citation>
    <scope>NUCLEOTIDE SEQUENCE</scope>
    <source>
        <tissue evidence="2">Fresh leaf tissue</tissue>
    </source>
</reference>
<keyword evidence="3" id="KW-1185">Reference proteome</keyword>
<dbReference type="Proteomes" id="UP000729402">
    <property type="component" value="Unassembled WGS sequence"/>
</dbReference>
<comment type="caution">
    <text evidence="2">The sequence shown here is derived from an EMBL/GenBank/DDBJ whole genome shotgun (WGS) entry which is preliminary data.</text>
</comment>
<evidence type="ECO:0000256" key="1">
    <source>
        <dbReference type="SAM" id="MobiDB-lite"/>
    </source>
</evidence>
<evidence type="ECO:0000313" key="2">
    <source>
        <dbReference type="EMBL" id="KAG8099251.1"/>
    </source>
</evidence>
<reference evidence="2" key="1">
    <citation type="journal article" date="2021" name="bioRxiv">
        <title>Whole Genome Assembly and Annotation of Northern Wild Rice, Zizania palustris L., Supports a Whole Genome Duplication in the Zizania Genus.</title>
        <authorList>
            <person name="Haas M."/>
            <person name="Kono T."/>
            <person name="Macchietto M."/>
            <person name="Millas R."/>
            <person name="McGilp L."/>
            <person name="Shao M."/>
            <person name="Duquette J."/>
            <person name="Hirsch C.N."/>
            <person name="Kimball J."/>
        </authorList>
    </citation>
    <scope>NUCLEOTIDE SEQUENCE</scope>
    <source>
        <tissue evidence="2">Fresh leaf tissue</tissue>
    </source>
</reference>
<dbReference type="OrthoDB" id="40902at2759"/>
<dbReference type="AlphaFoldDB" id="A0A8J6C0S7"/>
<name>A0A8J6C0S7_ZIZPA</name>
<organism evidence="2 3">
    <name type="scientific">Zizania palustris</name>
    <name type="common">Northern wild rice</name>
    <dbReference type="NCBI Taxonomy" id="103762"/>
    <lineage>
        <taxon>Eukaryota</taxon>
        <taxon>Viridiplantae</taxon>
        <taxon>Streptophyta</taxon>
        <taxon>Embryophyta</taxon>
        <taxon>Tracheophyta</taxon>
        <taxon>Spermatophyta</taxon>
        <taxon>Magnoliopsida</taxon>
        <taxon>Liliopsida</taxon>
        <taxon>Poales</taxon>
        <taxon>Poaceae</taxon>
        <taxon>BOP clade</taxon>
        <taxon>Oryzoideae</taxon>
        <taxon>Oryzeae</taxon>
        <taxon>Zizaniinae</taxon>
        <taxon>Zizania</taxon>
    </lineage>
</organism>
<accession>A0A8J6C0S7</accession>
<feature type="region of interest" description="Disordered" evidence="1">
    <location>
        <begin position="1"/>
        <end position="61"/>
    </location>
</feature>
<gene>
    <name evidence="2" type="ORF">GUJ93_ZPchr0013g33871</name>
</gene>
<protein>
    <submittedName>
        <fullName evidence="2">Uncharacterized protein</fullName>
    </submittedName>
</protein>
<feature type="compositionally biased region" description="Basic and acidic residues" evidence="1">
    <location>
        <begin position="28"/>
        <end position="40"/>
    </location>
</feature>
<proteinExistence type="predicted"/>
<dbReference type="EMBL" id="JAAALK010000079">
    <property type="protein sequence ID" value="KAG8099251.1"/>
    <property type="molecule type" value="Genomic_DNA"/>
</dbReference>
<feature type="compositionally biased region" description="Basic residues" evidence="1">
    <location>
        <begin position="18"/>
        <end position="27"/>
    </location>
</feature>
<evidence type="ECO:0000313" key="3">
    <source>
        <dbReference type="Proteomes" id="UP000729402"/>
    </source>
</evidence>